<evidence type="ECO:0000256" key="4">
    <source>
        <dbReference type="ARBA" id="ARBA00022598"/>
    </source>
</evidence>
<dbReference type="UniPathway" id="UPA00219"/>
<keyword evidence="7 8" id="KW-0573">Peptidoglycan synthesis</keyword>
<evidence type="ECO:0000256" key="3">
    <source>
        <dbReference type="ARBA" id="ARBA00022490"/>
    </source>
</evidence>
<dbReference type="GO" id="GO:0071555">
    <property type="term" value="P:cell wall organization"/>
    <property type="evidence" value="ECO:0007669"/>
    <property type="project" value="UniProtKB-KW"/>
</dbReference>
<keyword evidence="7 8" id="KW-0132">Cell division</keyword>
<dbReference type="GO" id="GO:0051301">
    <property type="term" value="P:cell division"/>
    <property type="evidence" value="ECO:0007669"/>
    <property type="project" value="UniProtKB-KW"/>
</dbReference>
<dbReference type="HOGENOM" id="CLU_032540_0_0_11"/>
<dbReference type="EC" id="6.3.2.9" evidence="7 8"/>
<dbReference type="Proteomes" id="UP000034037">
    <property type="component" value="Chromosome"/>
</dbReference>
<dbReference type="AlphaFoldDB" id="A0A0F6Z675"/>
<reference evidence="11 12" key="1">
    <citation type="submission" date="2015-04" db="EMBL/GenBank/DDBJ databases">
        <title>Complete Genome Sequence of Brevibacterium flavum ATCC 15168.</title>
        <authorList>
            <person name="Ahn J."/>
            <person name="Park G."/>
            <person name="Jeon W."/>
            <person name="Jang Y."/>
            <person name="Jang M."/>
            <person name="Lee H."/>
            <person name="Lee H."/>
        </authorList>
    </citation>
    <scope>NUCLEOTIDE SEQUENCE [LARGE SCALE GENOMIC DNA]</scope>
    <source>
        <strain evidence="11 12">ATCC 15168</strain>
    </source>
</reference>
<dbReference type="HAMAP" id="MF_00639">
    <property type="entry name" value="MurD"/>
    <property type="match status" value="1"/>
</dbReference>
<dbReference type="InterPro" id="IPR036615">
    <property type="entry name" value="Mur_ligase_C_dom_sf"/>
</dbReference>
<dbReference type="InterPro" id="IPR004101">
    <property type="entry name" value="Mur_ligase_C"/>
</dbReference>
<evidence type="ECO:0000256" key="7">
    <source>
        <dbReference type="HAMAP-Rule" id="MF_00639"/>
    </source>
</evidence>
<feature type="binding site" evidence="7">
    <location>
        <begin position="125"/>
        <end position="131"/>
    </location>
    <ligand>
        <name>ATP</name>
        <dbReference type="ChEBI" id="CHEBI:30616"/>
    </ligand>
</feature>
<keyword evidence="3 7" id="KW-0963">Cytoplasm</keyword>
<evidence type="ECO:0000256" key="2">
    <source>
        <dbReference type="ARBA" id="ARBA00004752"/>
    </source>
</evidence>
<dbReference type="GO" id="GO:0008764">
    <property type="term" value="F:UDP-N-acetylmuramoylalanine-D-glutamate ligase activity"/>
    <property type="evidence" value="ECO:0007669"/>
    <property type="project" value="UniProtKB-UniRule"/>
</dbReference>
<dbReference type="SUPFAM" id="SSF53244">
    <property type="entry name" value="MurD-like peptide ligases, peptide-binding domain"/>
    <property type="match status" value="1"/>
</dbReference>
<dbReference type="InterPro" id="IPR013221">
    <property type="entry name" value="Mur_ligase_cen"/>
</dbReference>
<dbReference type="GO" id="GO:0005524">
    <property type="term" value="F:ATP binding"/>
    <property type="evidence" value="ECO:0007669"/>
    <property type="project" value="UniProtKB-UniRule"/>
</dbReference>
<evidence type="ECO:0000313" key="11">
    <source>
        <dbReference type="EMBL" id="AKF27946.1"/>
    </source>
</evidence>
<dbReference type="EMBL" id="CP011309">
    <property type="protein sequence ID" value="AKF27946.1"/>
    <property type="molecule type" value="Genomic_DNA"/>
</dbReference>
<evidence type="ECO:0000313" key="12">
    <source>
        <dbReference type="Proteomes" id="UP000034037"/>
    </source>
</evidence>
<keyword evidence="5 7" id="KW-0547">Nucleotide-binding</keyword>
<evidence type="ECO:0000259" key="10">
    <source>
        <dbReference type="Pfam" id="PF08245"/>
    </source>
</evidence>
<feature type="domain" description="Mur ligase C-terminal" evidence="9">
    <location>
        <begin position="320"/>
        <end position="439"/>
    </location>
</feature>
<accession>A0A0F6Z675</accession>
<dbReference type="RefSeq" id="WP_003860365.1">
    <property type="nucleotide sequence ID" value="NZ_CP011309.1"/>
</dbReference>
<proteinExistence type="inferred from homology"/>
<dbReference type="SUPFAM" id="SSF51984">
    <property type="entry name" value="MurCD N-terminal domain"/>
    <property type="match status" value="1"/>
</dbReference>
<dbReference type="PATRIC" id="fig|92706.3.peg.2193"/>
<comment type="subcellular location">
    <subcellularLocation>
        <location evidence="1 7 8">Cytoplasm</location>
    </subcellularLocation>
</comment>
<keyword evidence="12" id="KW-1185">Reference proteome</keyword>
<dbReference type="PANTHER" id="PTHR43692">
    <property type="entry name" value="UDP-N-ACETYLMURAMOYLALANINE--D-GLUTAMATE LIGASE"/>
    <property type="match status" value="1"/>
</dbReference>
<evidence type="ECO:0000256" key="1">
    <source>
        <dbReference type="ARBA" id="ARBA00004496"/>
    </source>
</evidence>
<dbReference type="InterPro" id="IPR005762">
    <property type="entry name" value="MurD"/>
</dbReference>
<protein>
    <recommendedName>
        <fullName evidence="7 8">UDP-N-acetylmuramoylalanine--D-glutamate ligase</fullName>
        <ecNumber evidence="7 8">6.3.2.9</ecNumber>
    </recommendedName>
    <alternativeName>
        <fullName evidence="7">D-glutamic acid-adding enzyme</fullName>
    </alternativeName>
    <alternativeName>
        <fullName evidence="7">UDP-N-acetylmuramoyl-L-alanyl-D-glutamate synthetase</fullName>
    </alternativeName>
</protein>
<dbReference type="Gene3D" id="3.40.1190.10">
    <property type="entry name" value="Mur-like, catalytic domain"/>
    <property type="match status" value="1"/>
</dbReference>
<evidence type="ECO:0000259" key="9">
    <source>
        <dbReference type="Pfam" id="PF02875"/>
    </source>
</evidence>
<dbReference type="InterPro" id="IPR036565">
    <property type="entry name" value="Mur-like_cat_sf"/>
</dbReference>
<comment type="catalytic activity">
    <reaction evidence="7 8">
        <text>UDP-N-acetyl-alpha-D-muramoyl-L-alanine + D-glutamate + ATP = UDP-N-acetyl-alpha-D-muramoyl-L-alanyl-D-glutamate + ADP + phosphate + H(+)</text>
        <dbReference type="Rhea" id="RHEA:16429"/>
        <dbReference type="ChEBI" id="CHEBI:15378"/>
        <dbReference type="ChEBI" id="CHEBI:29986"/>
        <dbReference type="ChEBI" id="CHEBI:30616"/>
        <dbReference type="ChEBI" id="CHEBI:43474"/>
        <dbReference type="ChEBI" id="CHEBI:83898"/>
        <dbReference type="ChEBI" id="CHEBI:83900"/>
        <dbReference type="ChEBI" id="CHEBI:456216"/>
        <dbReference type="EC" id="6.3.2.9"/>
    </reaction>
</comment>
<sequence length="472" mass="49327">MVSLSHLPQALQGRILVAGAGVSGLSIAKMLSELHCDVVVADDNETARHMLIEVVDVADISTAQAQEQLDSFSIVVTSPGWRPTSTLLVDAHRQGLEVIGDVELAWRLDQAGVFGEPHTWLAVTGTNGKTTTTSMLAAMMNEGGFTAKAVGNIGIPVSEALVAKNRIDLLVAELSSFQLHWSPTFTPDAGVVLNLAEDHIDWHGSMRDYALAKMEVLKGKVAIIGADDPYLVQLTSEADLSGLIGFTVNEPATGQLGVKAGELVDNAYGNNVVLASADGINPAGPAGVLDALAAAAVARSQGVAPEAIARALDSFEVAGHRGQVVAEHDGVHFIDNSKATNPHAADSALAGHDSVIWVVGGQLKGADIAPLVKKHEQRIKAALVLGADRAEIVAALKEHAPQASVFVTDKTEPFEAMEEIVTEAFSISEPGDTVLLAPAAASLDMFKGMGQRGDLFAHNIIGTIKGLTEEKG</sequence>
<dbReference type="SUPFAM" id="SSF53623">
    <property type="entry name" value="MurD-like peptide ligases, catalytic domain"/>
    <property type="match status" value="1"/>
</dbReference>
<dbReference type="Gene3D" id="3.40.50.720">
    <property type="entry name" value="NAD(P)-binding Rossmann-like Domain"/>
    <property type="match status" value="1"/>
</dbReference>
<comment type="pathway">
    <text evidence="2 7 8">Cell wall biogenesis; peptidoglycan biosynthesis.</text>
</comment>
<dbReference type="Gene3D" id="3.90.190.20">
    <property type="entry name" value="Mur ligase, C-terminal domain"/>
    <property type="match status" value="1"/>
</dbReference>
<gene>
    <name evidence="7 11" type="primary">murD</name>
    <name evidence="11" type="ORF">YH66_10455</name>
</gene>
<evidence type="ECO:0000256" key="5">
    <source>
        <dbReference type="ARBA" id="ARBA00022741"/>
    </source>
</evidence>
<dbReference type="Pfam" id="PF21799">
    <property type="entry name" value="MurD-like_N"/>
    <property type="match status" value="1"/>
</dbReference>
<evidence type="ECO:0000256" key="6">
    <source>
        <dbReference type="ARBA" id="ARBA00022840"/>
    </source>
</evidence>
<dbReference type="Pfam" id="PF08245">
    <property type="entry name" value="Mur_ligase_M"/>
    <property type="match status" value="1"/>
</dbReference>
<dbReference type="NCBIfam" id="TIGR01087">
    <property type="entry name" value="murD"/>
    <property type="match status" value="1"/>
</dbReference>
<dbReference type="Pfam" id="PF02875">
    <property type="entry name" value="Mur_ligase_C"/>
    <property type="match status" value="1"/>
</dbReference>
<dbReference type="PANTHER" id="PTHR43692:SF1">
    <property type="entry name" value="UDP-N-ACETYLMURAMOYLALANINE--D-GLUTAMATE LIGASE"/>
    <property type="match status" value="1"/>
</dbReference>
<feature type="domain" description="Mur ligase central" evidence="10">
    <location>
        <begin position="123"/>
        <end position="256"/>
    </location>
</feature>
<keyword evidence="7 8" id="KW-0961">Cell wall biogenesis/degradation</keyword>
<keyword evidence="7 8" id="KW-0133">Cell shape</keyword>
<evidence type="ECO:0000256" key="8">
    <source>
        <dbReference type="RuleBase" id="RU003664"/>
    </source>
</evidence>
<dbReference type="GO" id="GO:0008360">
    <property type="term" value="P:regulation of cell shape"/>
    <property type="evidence" value="ECO:0007669"/>
    <property type="project" value="UniProtKB-KW"/>
</dbReference>
<keyword evidence="6 7" id="KW-0067">ATP-binding</keyword>
<organism evidence="11 12">
    <name type="scientific">[Brevibacterium] flavum</name>
    <dbReference type="NCBI Taxonomy" id="92706"/>
    <lineage>
        <taxon>Bacteria</taxon>
        <taxon>Bacillati</taxon>
        <taxon>Actinomycetota</taxon>
        <taxon>Actinomycetes</taxon>
        <taxon>Mycobacteriales</taxon>
        <taxon>Corynebacteriaceae</taxon>
        <taxon>Corynebacterium</taxon>
    </lineage>
</organism>
<dbReference type="GO" id="GO:0005737">
    <property type="term" value="C:cytoplasm"/>
    <property type="evidence" value="ECO:0007669"/>
    <property type="project" value="UniProtKB-SubCell"/>
</dbReference>
<dbReference type="GO" id="GO:0009252">
    <property type="term" value="P:peptidoglycan biosynthetic process"/>
    <property type="evidence" value="ECO:0007669"/>
    <property type="project" value="UniProtKB-UniRule"/>
</dbReference>
<keyword evidence="7 8" id="KW-0131">Cell cycle</keyword>
<keyword evidence="4 7" id="KW-0436">Ligase</keyword>
<comment type="function">
    <text evidence="7 8">Cell wall formation. Catalyzes the addition of glutamate to the nucleotide precursor UDP-N-acetylmuramoyl-L-alanine (UMA).</text>
</comment>
<name>A0A0F6Z675_9CORY</name>
<comment type="similarity">
    <text evidence="7">Belongs to the MurCDEF family.</text>
</comment>